<keyword evidence="2" id="KW-0808">Transferase</keyword>
<evidence type="ECO:0000313" key="6">
    <source>
        <dbReference type="Proteomes" id="UP001210211"/>
    </source>
</evidence>
<feature type="region of interest" description="Disordered" evidence="4">
    <location>
        <begin position="424"/>
        <end position="445"/>
    </location>
</feature>
<dbReference type="Pfam" id="PF02458">
    <property type="entry name" value="Transferase"/>
    <property type="match status" value="1"/>
</dbReference>
<comment type="similarity">
    <text evidence="1">Belongs to the plant acyltransferase family.</text>
</comment>
<evidence type="ECO:0000256" key="4">
    <source>
        <dbReference type="SAM" id="MobiDB-lite"/>
    </source>
</evidence>
<name>A0AAD5ZS06_9POAL</name>
<dbReference type="PANTHER" id="PTHR31642:SF138">
    <property type="entry name" value="PUTRESCINE HYDROXYCINNAMOYLTRANSFERASE 1"/>
    <property type="match status" value="1"/>
</dbReference>
<sequence length="445" mass="49534">MVEVLESTFVAPSDETPKGRLWLSNLDQVAPRGFVGGVYLYKRTDATNFFSVEVLKASLSKALVLFYPLAGRQSVSYDGRAELDCNAAGCFFVRAQLQRTFDSINFQPSPELERLFVPSVEMAGSPFVMLMIQVTYLKCGGVVLGSAFNHIFGDGRSGLHFIRTWTSIARGDLSNIVTPSFDQTPLRACSPPIVKFDHPEYIGETVRSTLASSMTKKFTISKKQVHSLKSRFTKGSFPLTSSFCVVVSLVWKCYCDAKSLDHDATTNLMFTADIRDRLKPPLPKNHCGNAVVRRSVRAKVSEIISNPLHDVVERVKAAIDSVNDEYVRSLINYLEIVKNQVFATTEVPESHLRVVSISKMPLYDADFGWGAPELVTRWRVSGNRVVYISDEPGINGGIEVVITVDSPTMHRFEQMFDEELNARHENSSSSGIKIGRKNQIGQSKL</sequence>
<keyword evidence="6" id="KW-1185">Reference proteome</keyword>
<dbReference type="InterPro" id="IPR050317">
    <property type="entry name" value="Plant_Fungal_Acyltransferase"/>
</dbReference>
<dbReference type="EMBL" id="JAMRDG010000001">
    <property type="protein sequence ID" value="KAJ3702961.1"/>
    <property type="molecule type" value="Genomic_DNA"/>
</dbReference>
<evidence type="ECO:0000256" key="1">
    <source>
        <dbReference type="ARBA" id="ARBA00009861"/>
    </source>
</evidence>
<evidence type="ECO:0000256" key="3">
    <source>
        <dbReference type="ARBA" id="ARBA00023315"/>
    </source>
</evidence>
<dbReference type="InterPro" id="IPR023213">
    <property type="entry name" value="CAT-like_dom_sf"/>
</dbReference>
<protein>
    <submittedName>
        <fullName evidence="5">Uncharacterized protein</fullName>
    </submittedName>
</protein>
<dbReference type="GO" id="GO:0016747">
    <property type="term" value="F:acyltransferase activity, transferring groups other than amino-acyl groups"/>
    <property type="evidence" value="ECO:0007669"/>
    <property type="project" value="TreeGrafter"/>
</dbReference>
<keyword evidence="3" id="KW-0012">Acyltransferase</keyword>
<dbReference type="Gene3D" id="3.30.559.10">
    <property type="entry name" value="Chloramphenicol acetyltransferase-like domain"/>
    <property type="match status" value="2"/>
</dbReference>
<gene>
    <name evidence="5" type="ORF">LUZ61_006666</name>
</gene>
<dbReference type="PANTHER" id="PTHR31642">
    <property type="entry name" value="TRICHOTHECENE 3-O-ACETYLTRANSFERASE"/>
    <property type="match status" value="1"/>
</dbReference>
<comment type="caution">
    <text evidence="5">The sequence shown here is derived from an EMBL/GenBank/DDBJ whole genome shotgun (WGS) entry which is preliminary data.</text>
</comment>
<accession>A0AAD5ZS06</accession>
<dbReference type="AlphaFoldDB" id="A0AAD5ZS06"/>
<evidence type="ECO:0000256" key="2">
    <source>
        <dbReference type="ARBA" id="ARBA00022679"/>
    </source>
</evidence>
<dbReference type="Proteomes" id="UP001210211">
    <property type="component" value="Unassembled WGS sequence"/>
</dbReference>
<proteinExistence type="inferred from homology"/>
<reference evidence="5 6" key="1">
    <citation type="journal article" date="2022" name="Cell">
        <title>Repeat-based holocentromeres influence genome architecture and karyotype evolution.</title>
        <authorList>
            <person name="Hofstatter P.G."/>
            <person name="Thangavel G."/>
            <person name="Lux T."/>
            <person name="Neumann P."/>
            <person name="Vondrak T."/>
            <person name="Novak P."/>
            <person name="Zhang M."/>
            <person name="Costa L."/>
            <person name="Castellani M."/>
            <person name="Scott A."/>
            <person name="Toegelov H."/>
            <person name="Fuchs J."/>
            <person name="Mata-Sucre Y."/>
            <person name="Dias Y."/>
            <person name="Vanzela A.L.L."/>
            <person name="Huettel B."/>
            <person name="Almeida C.C.S."/>
            <person name="Simkova H."/>
            <person name="Souza G."/>
            <person name="Pedrosa-Harand A."/>
            <person name="Macas J."/>
            <person name="Mayer K.F.X."/>
            <person name="Houben A."/>
            <person name="Marques A."/>
        </authorList>
    </citation>
    <scope>NUCLEOTIDE SEQUENCE [LARGE SCALE GENOMIC DNA]</scope>
    <source>
        <strain evidence="5">RhyTen1mFocal</strain>
    </source>
</reference>
<evidence type="ECO:0000313" key="5">
    <source>
        <dbReference type="EMBL" id="KAJ3702961.1"/>
    </source>
</evidence>
<organism evidence="5 6">
    <name type="scientific">Rhynchospora tenuis</name>
    <dbReference type="NCBI Taxonomy" id="198213"/>
    <lineage>
        <taxon>Eukaryota</taxon>
        <taxon>Viridiplantae</taxon>
        <taxon>Streptophyta</taxon>
        <taxon>Embryophyta</taxon>
        <taxon>Tracheophyta</taxon>
        <taxon>Spermatophyta</taxon>
        <taxon>Magnoliopsida</taxon>
        <taxon>Liliopsida</taxon>
        <taxon>Poales</taxon>
        <taxon>Cyperaceae</taxon>
        <taxon>Cyperoideae</taxon>
        <taxon>Rhynchosporeae</taxon>
        <taxon>Rhynchospora</taxon>
    </lineage>
</organism>